<sequence>MIYWNGGGWAWMAFMPLLWIALVGLVVWAAIRLTHHSPGHYGNGDGGQRRETPREILDRRYAAGEIDTPTYIEARRHLDDHSPNP</sequence>
<gene>
    <name evidence="2" type="ORF">ACFFTL_11875</name>
</gene>
<name>A0ABV5R587_9ACTN</name>
<keyword evidence="3" id="KW-1185">Reference proteome</keyword>
<dbReference type="EMBL" id="JBHMCG010000052">
    <property type="protein sequence ID" value="MFB9573004.1"/>
    <property type="molecule type" value="Genomic_DNA"/>
</dbReference>
<keyword evidence="1" id="KW-0812">Transmembrane</keyword>
<dbReference type="Proteomes" id="UP001589710">
    <property type="component" value="Unassembled WGS sequence"/>
</dbReference>
<evidence type="ECO:0000313" key="3">
    <source>
        <dbReference type="Proteomes" id="UP001589710"/>
    </source>
</evidence>
<reference evidence="2 3" key="1">
    <citation type="submission" date="2024-09" db="EMBL/GenBank/DDBJ databases">
        <authorList>
            <person name="Sun Q."/>
            <person name="Mori K."/>
        </authorList>
    </citation>
    <scope>NUCLEOTIDE SEQUENCE [LARGE SCALE GENOMIC DNA]</scope>
    <source>
        <strain evidence="2 3">JCM 3331</strain>
    </source>
</reference>
<accession>A0ABV5R587</accession>
<evidence type="ECO:0000313" key="2">
    <source>
        <dbReference type="EMBL" id="MFB9573004.1"/>
    </source>
</evidence>
<comment type="caution">
    <text evidence="2">The sequence shown here is derived from an EMBL/GenBank/DDBJ whole genome shotgun (WGS) entry which is preliminary data.</text>
</comment>
<proteinExistence type="predicted"/>
<evidence type="ECO:0000256" key="1">
    <source>
        <dbReference type="SAM" id="Phobius"/>
    </source>
</evidence>
<feature type="transmembrane region" description="Helical" evidence="1">
    <location>
        <begin position="12"/>
        <end position="31"/>
    </location>
</feature>
<dbReference type="RefSeq" id="WP_345509756.1">
    <property type="nucleotide sequence ID" value="NZ_BAAAXD010000004.1"/>
</dbReference>
<organism evidence="2 3">
    <name type="scientific">Streptomyces yanii</name>
    <dbReference type="NCBI Taxonomy" id="78510"/>
    <lineage>
        <taxon>Bacteria</taxon>
        <taxon>Bacillati</taxon>
        <taxon>Actinomycetota</taxon>
        <taxon>Actinomycetes</taxon>
        <taxon>Kitasatosporales</taxon>
        <taxon>Streptomycetaceae</taxon>
        <taxon>Streptomyces</taxon>
    </lineage>
</organism>
<protein>
    <submittedName>
        <fullName evidence="2">SHOCT domain-containing protein</fullName>
    </submittedName>
</protein>
<keyword evidence="1" id="KW-0472">Membrane</keyword>
<keyword evidence="1" id="KW-1133">Transmembrane helix</keyword>